<evidence type="ECO:0000256" key="4">
    <source>
        <dbReference type="SAM" id="MobiDB-lite"/>
    </source>
</evidence>
<dbReference type="Pfam" id="PF12295">
    <property type="entry name" value="Symplekin_C"/>
    <property type="match status" value="1"/>
</dbReference>
<dbReference type="PANTHER" id="PTHR15245:SF20">
    <property type="entry name" value="SYMPLEKIN"/>
    <property type="match status" value="1"/>
</dbReference>
<evidence type="ECO:0000256" key="2">
    <source>
        <dbReference type="ARBA" id="ARBA00022664"/>
    </source>
</evidence>
<evidence type="ECO:0000313" key="7">
    <source>
        <dbReference type="EMBL" id="KAK7605196.1"/>
    </source>
</evidence>
<feature type="domain" description="Symplekin C-terminal" evidence="6">
    <location>
        <begin position="816"/>
        <end position="993"/>
    </location>
</feature>
<dbReference type="InterPro" id="IPR016024">
    <property type="entry name" value="ARM-type_fold"/>
</dbReference>
<gene>
    <name evidence="7" type="ORF">V9T40_007054</name>
</gene>
<dbReference type="Proteomes" id="UP001367676">
    <property type="component" value="Unassembled WGS sequence"/>
</dbReference>
<evidence type="ECO:0008006" key="9">
    <source>
        <dbReference type="Google" id="ProtNLM"/>
    </source>
</evidence>
<dbReference type="InterPro" id="IPR032460">
    <property type="entry name" value="Symplekin/Pta1_N"/>
</dbReference>
<evidence type="ECO:0000313" key="8">
    <source>
        <dbReference type="Proteomes" id="UP001367676"/>
    </source>
</evidence>
<organism evidence="7 8">
    <name type="scientific">Parthenolecanium corni</name>
    <dbReference type="NCBI Taxonomy" id="536013"/>
    <lineage>
        <taxon>Eukaryota</taxon>
        <taxon>Metazoa</taxon>
        <taxon>Ecdysozoa</taxon>
        <taxon>Arthropoda</taxon>
        <taxon>Hexapoda</taxon>
        <taxon>Insecta</taxon>
        <taxon>Pterygota</taxon>
        <taxon>Neoptera</taxon>
        <taxon>Paraneoptera</taxon>
        <taxon>Hemiptera</taxon>
        <taxon>Sternorrhyncha</taxon>
        <taxon>Coccoidea</taxon>
        <taxon>Coccidae</taxon>
        <taxon>Parthenolecanium</taxon>
    </lineage>
</organism>
<dbReference type="InterPro" id="IPR011989">
    <property type="entry name" value="ARM-like"/>
</dbReference>
<dbReference type="InterPro" id="IPR022075">
    <property type="entry name" value="Symplekin_C"/>
</dbReference>
<feature type="domain" description="Symplekin/Pta1 N-terminal" evidence="5">
    <location>
        <begin position="104"/>
        <end position="326"/>
    </location>
</feature>
<dbReference type="EMBL" id="JBBCAQ010000002">
    <property type="protein sequence ID" value="KAK7605196.1"/>
    <property type="molecule type" value="Genomic_DNA"/>
</dbReference>
<keyword evidence="8" id="KW-1185">Reference proteome</keyword>
<sequence>MGEDINGVETGSHAKVVEWLNEAQLASDSEKVEIIKKVTEITVYKEPELLEEFLEHTIAFHADRNADVRKAVLTFTELVGKKHHSYLPKVVPCLLMLLHDPSLQVQKKVIQTSCTLYREVVNWFSKSDSSFDENALMEVWDSINSLKTNIINLVDSDHDGIINQTVKFMQTVIILQTSRESDDKQTDNVSIYDVPLTMKFTKRRKLEDEAMVVFDLLVKFHDSKHISSTSLMTCMTVLTAIGLARPQFLGKVIAALETVHTHLPPDLSESQVSAVRKHLKCQLLALLKHPACSAYQQNIMTLLTDLGATYSEVLKMLPKDDDRKRKQKKQPDISHVVKKPRQEEPVAVSGLDLTETWINERLLPIVATQIIMETLPNLPIKMPPLFSSAYTPIAAAGTPAQVKHVSRLLATQIHAVGLGPGSTVPPPVKPVETVEEVDSDSEETKPKPTLLPPVIKPILKTPRTLKLGEITKPLEEDMREKLAVDAVKRILDSEKDAAYEGALRVRMKIITSIATTFGLKVREAILDHILADLRQRLSLALAWLYEEYSILQGFYKLPEILQHQQKPDHNYNTLLCSLALTVVKRYEFKDRDALFARIYLEAPLITDNALDILKQMSSQEVSVINLLQQLVLKRPAKHLIFLNILLEQTSHHTVEIHKCAVKLVLELYDRPELRNIIEEYGKFYLGFLRLSVPPDVLFSPDKGPSVPSDKWTDNVIKCCVRLYLALLPYNEELIHELAVVYASTDSDVKRIILRLIEAPVQKMGMSSPQLLKLVDEFPKGAETLVTRVLHIVTDKQPPTEDLVLRVKELYESRVPDVRFLIPVLTGLSKNEIFNALPHLIKLNPNVVKEVFNRLLGSGNDEMNGPISPSELLIALHKIDSTKCELRFIIKATSLCFADKNNFTQEVLAVVIQNLMDITPFPTLLMRTVIQAISFYPRLMGFVMNILQRLILKQVWKYKKVWEGFIKCCERTKPNSFQVLLQLPPEQLQDVFKESPDLKPALLEHVLSYTENQRSHIPQAIMDVMYGVKAPVYNEFNVKNEPMSPPELTIDIKEEPQEEAVA</sequence>
<dbReference type="SUPFAM" id="SSF48371">
    <property type="entry name" value="ARM repeat"/>
    <property type="match status" value="1"/>
</dbReference>
<dbReference type="Gene3D" id="1.25.10.10">
    <property type="entry name" value="Leucine-rich Repeat Variant"/>
    <property type="match status" value="1"/>
</dbReference>
<proteinExistence type="predicted"/>
<feature type="compositionally biased region" description="Basic and acidic residues" evidence="4">
    <location>
        <begin position="319"/>
        <end position="332"/>
    </location>
</feature>
<evidence type="ECO:0000256" key="3">
    <source>
        <dbReference type="ARBA" id="ARBA00023242"/>
    </source>
</evidence>
<dbReference type="GO" id="GO:0006397">
    <property type="term" value="P:mRNA processing"/>
    <property type="evidence" value="ECO:0007669"/>
    <property type="project" value="UniProtKB-KW"/>
</dbReference>
<comment type="subcellular location">
    <subcellularLocation>
        <location evidence="1">Nucleus</location>
    </subcellularLocation>
</comment>
<keyword evidence="2" id="KW-0507">mRNA processing</keyword>
<dbReference type="AlphaFoldDB" id="A0AAN9YAF0"/>
<dbReference type="InterPro" id="IPR021850">
    <property type="entry name" value="Symplekin/Pta1"/>
</dbReference>
<feature type="region of interest" description="Disordered" evidence="4">
    <location>
        <begin position="319"/>
        <end position="345"/>
    </location>
</feature>
<evidence type="ECO:0000259" key="5">
    <source>
        <dbReference type="Pfam" id="PF11935"/>
    </source>
</evidence>
<keyword evidence="3" id="KW-0539">Nucleus</keyword>
<protein>
    <recommendedName>
        <fullName evidence="9">Symplekin</fullName>
    </recommendedName>
</protein>
<comment type="caution">
    <text evidence="7">The sequence shown here is derived from an EMBL/GenBank/DDBJ whole genome shotgun (WGS) entry which is preliminary data.</text>
</comment>
<dbReference type="Pfam" id="PF11935">
    <property type="entry name" value="SYMPK_PTA1_N"/>
    <property type="match status" value="1"/>
</dbReference>
<dbReference type="PANTHER" id="PTHR15245">
    <property type="entry name" value="SYMPLEKIN-RELATED"/>
    <property type="match status" value="1"/>
</dbReference>
<dbReference type="GO" id="GO:0005847">
    <property type="term" value="C:mRNA cleavage and polyadenylation specificity factor complex"/>
    <property type="evidence" value="ECO:0007669"/>
    <property type="project" value="TreeGrafter"/>
</dbReference>
<evidence type="ECO:0000256" key="1">
    <source>
        <dbReference type="ARBA" id="ARBA00004123"/>
    </source>
</evidence>
<evidence type="ECO:0000259" key="6">
    <source>
        <dbReference type="Pfam" id="PF12295"/>
    </source>
</evidence>
<reference evidence="7 8" key="1">
    <citation type="submission" date="2024-03" db="EMBL/GenBank/DDBJ databases">
        <title>Adaptation during the transition from Ophiocordyceps entomopathogen to insect associate is accompanied by gene loss and intensified selection.</title>
        <authorList>
            <person name="Ward C.M."/>
            <person name="Onetto C.A."/>
            <person name="Borneman A.R."/>
        </authorList>
    </citation>
    <scope>NUCLEOTIDE SEQUENCE [LARGE SCALE GENOMIC DNA]</scope>
    <source>
        <strain evidence="7">AWRI1</strain>
        <tissue evidence="7">Single Adult Female</tissue>
    </source>
</reference>
<name>A0AAN9YAF0_9HEMI</name>
<accession>A0AAN9YAF0</accession>